<dbReference type="PANTHER" id="PTHR46429:SF1">
    <property type="entry name" value="23S RRNA (GUANOSINE-2'-O-)-METHYLTRANSFERASE RLMB"/>
    <property type="match status" value="1"/>
</dbReference>
<dbReference type="Gene3D" id="3.40.1280.10">
    <property type="match status" value="1"/>
</dbReference>
<dbReference type="InterPro" id="IPR001537">
    <property type="entry name" value="SpoU_MeTrfase"/>
</dbReference>
<dbReference type="Proteomes" id="UP000198611">
    <property type="component" value="Unassembled WGS sequence"/>
</dbReference>
<dbReference type="InterPro" id="IPR013123">
    <property type="entry name" value="SpoU_subst-bd"/>
</dbReference>
<dbReference type="InterPro" id="IPR029028">
    <property type="entry name" value="Alpha/beta_knot_MTases"/>
</dbReference>
<evidence type="ECO:0000259" key="3">
    <source>
        <dbReference type="SMART" id="SM00967"/>
    </source>
</evidence>
<dbReference type="InterPro" id="IPR004441">
    <property type="entry name" value="rRNA_MeTrfase_TrmH"/>
</dbReference>
<dbReference type="GO" id="GO:0003723">
    <property type="term" value="F:RNA binding"/>
    <property type="evidence" value="ECO:0007669"/>
    <property type="project" value="InterPro"/>
</dbReference>
<dbReference type="Pfam" id="PF00588">
    <property type="entry name" value="SpoU_methylase"/>
    <property type="match status" value="1"/>
</dbReference>
<dbReference type="PANTHER" id="PTHR46429">
    <property type="entry name" value="23S RRNA (GUANOSINE-2'-O-)-METHYLTRANSFERASE RLMB"/>
    <property type="match status" value="1"/>
</dbReference>
<dbReference type="Pfam" id="PF08032">
    <property type="entry name" value="SpoU_sub_bind"/>
    <property type="match status" value="1"/>
</dbReference>
<keyword evidence="2 4" id="KW-0808">Transferase</keyword>
<dbReference type="InterPro" id="IPR029064">
    <property type="entry name" value="Ribosomal_eL30-like_sf"/>
</dbReference>
<dbReference type="OrthoDB" id="9785673at2"/>
<evidence type="ECO:0000256" key="2">
    <source>
        <dbReference type="ARBA" id="ARBA00022679"/>
    </source>
</evidence>
<keyword evidence="5" id="KW-1185">Reference proteome</keyword>
<dbReference type="AlphaFoldDB" id="A0A1I1UFW1"/>
<dbReference type="RefSeq" id="WP_093428773.1">
    <property type="nucleotide sequence ID" value="NZ_FOMJ01000007.1"/>
</dbReference>
<keyword evidence="1 4" id="KW-0489">Methyltransferase</keyword>
<dbReference type="EMBL" id="FOMJ01000007">
    <property type="protein sequence ID" value="SFD69701.1"/>
    <property type="molecule type" value="Genomic_DNA"/>
</dbReference>
<evidence type="ECO:0000313" key="5">
    <source>
        <dbReference type="Proteomes" id="UP000198611"/>
    </source>
</evidence>
<sequence length="238" mass="24725">MSERLFGLHAVAAALEAGTVDGLWVADNRKDRRLGELVDAARAAGIAVEEVDRRRLDELAGGGRHQGVVASGAAVARSWPQLEAAAAGGGLWLALDGVQDPHNLGACLRSAEAAGCEGVIVPADRAARLTPTVRKVAVGAAERLPFYTVTNLARSLEALGEMGLFSVGLAGEGASTLWDVDLRGPLVLVLGAEEKGLRRLTRRACDTVAHLPMAGAAESLNVSVAAGVALFEAVRQRR</sequence>
<dbReference type="Gene3D" id="3.30.1330.30">
    <property type="match status" value="1"/>
</dbReference>
<dbReference type="SUPFAM" id="SSF55315">
    <property type="entry name" value="L30e-like"/>
    <property type="match status" value="1"/>
</dbReference>
<dbReference type="CDD" id="cd18103">
    <property type="entry name" value="SpoU-like_RlmB"/>
    <property type="match status" value="1"/>
</dbReference>
<reference evidence="4 5" key="1">
    <citation type="submission" date="2016-10" db="EMBL/GenBank/DDBJ databases">
        <authorList>
            <person name="de Groot N.N."/>
        </authorList>
    </citation>
    <scope>NUCLEOTIDE SEQUENCE [LARGE SCALE GENOMIC DNA]</scope>
    <source>
        <strain evidence="4 5">HL3</strain>
    </source>
</reference>
<dbReference type="InterPro" id="IPR029026">
    <property type="entry name" value="tRNA_m1G_MTases_N"/>
</dbReference>
<dbReference type="SUPFAM" id="SSF75217">
    <property type="entry name" value="alpha/beta knot"/>
    <property type="match status" value="1"/>
</dbReference>
<dbReference type="NCBIfam" id="TIGR00186">
    <property type="entry name" value="rRNA_methyl_3"/>
    <property type="match status" value="1"/>
</dbReference>
<dbReference type="GO" id="GO:0070039">
    <property type="term" value="F:rRNA (guanosine-2'-O-)-methyltransferase activity"/>
    <property type="evidence" value="ECO:0007669"/>
    <property type="project" value="TreeGrafter"/>
</dbReference>
<feature type="domain" description="RNA 2-O ribose methyltransferase substrate binding" evidence="3">
    <location>
        <begin position="4"/>
        <end position="78"/>
    </location>
</feature>
<accession>A0A1I1UFW1</accession>
<dbReference type="SMART" id="SM00967">
    <property type="entry name" value="SpoU_sub_bind"/>
    <property type="match status" value="1"/>
</dbReference>
<evidence type="ECO:0000256" key="1">
    <source>
        <dbReference type="ARBA" id="ARBA00022603"/>
    </source>
</evidence>
<name>A0A1I1UFW1_9GAMM</name>
<organism evidence="4 5">
    <name type="scientific">Thiohalospira halophila DSM 15071</name>
    <dbReference type="NCBI Taxonomy" id="1123397"/>
    <lineage>
        <taxon>Bacteria</taxon>
        <taxon>Pseudomonadati</taxon>
        <taxon>Pseudomonadota</taxon>
        <taxon>Gammaproteobacteria</taxon>
        <taxon>Thiohalospirales</taxon>
        <taxon>Thiohalospiraceae</taxon>
        <taxon>Thiohalospira</taxon>
    </lineage>
</organism>
<gene>
    <name evidence="4" type="ORF">SAMN05660831_02143</name>
</gene>
<proteinExistence type="predicted"/>
<dbReference type="STRING" id="1123397.SAMN05660831_02143"/>
<evidence type="ECO:0000313" key="4">
    <source>
        <dbReference type="EMBL" id="SFD69701.1"/>
    </source>
</evidence>
<dbReference type="GO" id="GO:0005829">
    <property type="term" value="C:cytosol"/>
    <property type="evidence" value="ECO:0007669"/>
    <property type="project" value="TreeGrafter"/>
</dbReference>
<protein>
    <submittedName>
        <fullName evidence="4">23S rRNA Gm-2251 2'-O-methyltransferase</fullName>
    </submittedName>
</protein>